<accession>A0A8J2S7E6</accession>
<protein>
    <recommendedName>
        <fullName evidence="2">Nucleotide-diphospho-sugar transferase domain-containing protein</fullName>
    </recommendedName>
</protein>
<sequence length="644" mass="70142">MKGHHHRRRNSAVRLFVATWVFIAALCTAAVLTTWATTSDEPVHSARPPPPRLDDTRRAVALALAPCAPEMQLCTAVTRDPFPRATGTAKDATVTAEMRSVLGRTLATIRDDGAGDLRPAPAPRATCVVPTRDGTFAQRLAAWAAQQAPGRVVFTVADANYAEYMADARLDTSRTFGTNLLVVALDEAAAVAACAAGCAVVRFGGGKGKDAIYEAKYGTLHLLLSLKRDATFREMDVWHLRDPAAGTKEADVVFSVHQDNPYNINAGWIHARGGVDTARLFEDLVKYLKLNPKAFDQQVLNCMVSVSSARDECDAKGVAAQDPILRRWTTPPARVTHATIGPDVLVAHARPYVMAATRAVHVLTTIPLTDARGKTDVARELMLWPGARDYYRVGAGHRYLAVRGGVLSTSSPHHFHEWRWVNAALTELVWLARLTGRVLVWPRIFDFQQYHHAADHVDLRSVEEVLGGWRSWRESTFFANPRLDVADDATYASLALRGSRATVTRRNHFDGPPVNARSYVVKKTVDTWAVALADPDLRDASVVTVDVDAAAFPLSDCFHMRGSSWSCASSVSAGRVPRELALVQAKLNWCRQKLGFDHAKAPNGDAAPVGYQPSKTCAVRLATGLVRKAPIALPVPGRNSAVES</sequence>
<keyword evidence="1" id="KW-0472">Membrane</keyword>
<dbReference type="Proteomes" id="UP000789595">
    <property type="component" value="Unassembled WGS sequence"/>
</dbReference>
<dbReference type="EMBL" id="CAKKNE010000001">
    <property type="protein sequence ID" value="CAH0365787.1"/>
    <property type="molecule type" value="Genomic_DNA"/>
</dbReference>
<keyword evidence="1" id="KW-0812">Transmembrane</keyword>
<organism evidence="3 4">
    <name type="scientific">Pelagomonas calceolata</name>
    <dbReference type="NCBI Taxonomy" id="35677"/>
    <lineage>
        <taxon>Eukaryota</taxon>
        <taxon>Sar</taxon>
        <taxon>Stramenopiles</taxon>
        <taxon>Ochrophyta</taxon>
        <taxon>Pelagophyceae</taxon>
        <taxon>Pelagomonadales</taxon>
        <taxon>Pelagomonadaceae</taxon>
        <taxon>Pelagomonas</taxon>
    </lineage>
</organism>
<name>A0A8J2S7E6_9STRA</name>
<evidence type="ECO:0000259" key="2">
    <source>
        <dbReference type="Pfam" id="PF03407"/>
    </source>
</evidence>
<keyword evidence="1" id="KW-1133">Transmembrane helix</keyword>
<dbReference type="Pfam" id="PF03407">
    <property type="entry name" value="Nucleotid_trans"/>
    <property type="match status" value="1"/>
</dbReference>
<evidence type="ECO:0000313" key="3">
    <source>
        <dbReference type="EMBL" id="CAH0365787.1"/>
    </source>
</evidence>
<feature type="domain" description="Nucleotide-diphospho-sugar transferase" evidence="2">
    <location>
        <begin position="179"/>
        <end position="305"/>
    </location>
</feature>
<feature type="transmembrane region" description="Helical" evidence="1">
    <location>
        <begin position="12"/>
        <end position="36"/>
    </location>
</feature>
<comment type="caution">
    <text evidence="3">The sequence shown here is derived from an EMBL/GenBank/DDBJ whole genome shotgun (WGS) entry which is preliminary data.</text>
</comment>
<reference evidence="3" key="1">
    <citation type="submission" date="2021-11" db="EMBL/GenBank/DDBJ databases">
        <authorList>
            <consortium name="Genoscope - CEA"/>
            <person name="William W."/>
        </authorList>
    </citation>
    <scope>NUCLEOTIDE SEQUENCE</scope>
</reference>
<proteinExistence type="predicted"/>
<evidence type="ECO:0000313" key="4">
    <source>
        <dbReference type="Proteomes" id="UP000789595"/>
    </source>
</evidence>
<dbReference type="InterPro" id="IPR005069">
    <property type="entry name" value="Nucl-diP-sugar_transferase"/>
</dbReference>
<dbReference type="AlphaFoldDB" id="A0A8J2S7E6"/>
<evidence type="ECO:0000256" key="1">
    <source>
        <dbReference type="SAM" id="Phobius"/>
    </source>
</evidence>
<gene>
    <name evidence="3" type="ORF">PECAL_1P22430</name>
</gene>
<keyword evidence="4" id="KW-1185">Reference proteome</keyword>